<proteinExistence type="predicted"/>
<dbReference type="PROSITE" id="PS00141">
    <property type="entry name" value="ASP_PROTEASE"/>
    <property type="match status" value="1"/>
</dbReference>
<dbReference type="Gene3D" id="2.40.70.10">
    <property type="entry name" value="Acid Proteases"/>
    <property type="match status" value="1"/>
</dbReference>
<dbReference type="SUPFAM" id="SSF50630">
    <property type="entry name" value="Acid proteases"/>
    <property type="match status" value="1"/>
</dbReference>
<evidence type="ECO:0000313" key="3">
    <source>
        <dbReference type="Proteomes" id="UP000243686"/>
    </source>
</evidence>
<organism evidence="2 3">
    <name type="scientific">Opisthorchis viverrini</name>
    <name type="common">Southeast Asian liver fluke</name>
    <dbReference type="NCBI Taxonomy" id="6198"/>
    <lineage>
        <taxon>Eukaryota</taxon>
        <taxon>Metazoa</taxon>
        <taxon>Spiralia</taxon>
        <taxon>Lophotrochozoa</taxon>
        <taxon>Platyhelminthes</taxon>
        <taxon>Trematoda</taxon>
        <taxon>Digenea</taxon>
        <taxon>Opisthorchiida</taxon>
        <taxon>Opisthorchiata</taxon>
        <taxon>Opisthorchiidae</taxon>
        <taxon>Opisthorchis</taxon>
    </lineage>
</organism>
<protein>
    <recommendedName>
        <fullName evidence="1">Peptidase A1 domain-containing protein</fullName>
    </recommendedName>
</protein>
<name>A0A1S8X5X9_OPIVI</name>
<keyword evidence="3" id="KW-1185">Reference proteome</keyword>
<feature type="domain" description="Peptidase A1" evidence="1">
    <location>
        <begin position="14"/>
        <end position="100"/>
    </location>
</feature>
<dbReference type="InterPro" id="IPR033121">
    <property type="entry name" value="PEPTIDASE_A1"/>
</dbReference>
<dbReference type="Pfam" id="PF00026">
    <property type="entry name" value="Asp"/>
    <property type="match status" value="1"/>
</dbReference>
<dbReference type="InterPro" id="IPR021109">
    <property type="entry name" value="Peptidase_aspartic_dom_sf"/>
</dbReference>
<dbReference type="PROSITE" id="PS51767">
    <property type="entry name" value="PEPTIDASE_A1"/>
    <property type="match status" value="1"/>
</dbReference>
<gene>
    <name evidence="2" type="ORF">X801_01988</name>
</gene>
<accession>A0A1S8X5X9</accession>
<dbReference type="AlphaFoldDB" id="A0A1S8X5X9"/>
<dbReference type="Proteomes" id="UP000243686">
    <property type="component" value="Unassembled WGS sequence"/>
</dbReference>
<dbReference type="InterPro" id="IPR001969">
    <property type="entry name" value="Aspartic_peptidase_AS"/>
</dbReference>
<evidence type="ECO:0000313" key="2">
    <source>
        <dbReference type="EMBL" id="OON22112.1"/>
    </source>
</evidence>
<dbReference type="EMBL" id="KV891884">
    <property type="protein sequence ID" value="OON22112.1"/>
    <property type="molecule type" value="Genomic_DNA"/>
</dbReference>
<reference evidence="2 3" key="1">
    <citation type="submission" date="2015-03" db="EMBL/GenBank/DDBJ databases">
        <title>Draft genome of the nematode, Opisthorchis viverrini.</title>
        <authorList>
            <person name="Mitreva M."/>
        </authorList>
    </citation>
    <scope>NUCLEOTIDE SEQUENCE [LARGE SCALE GENOMIC DNA]</scope>
    <source>
        <strain evidence="2">Khon Kaen</strain>
    </source>
</reference>
<dbReference type="GO" id="GO:0006508">
    <property type="term" value="P:proteolysis"/>
    <property type="evidence" value="ECO:0007669"/>
    <property type="project" value="InterPro"/>
</dbReference>
<sequence>MFKIPLYLWGQTQYVCSITIEQTMFRMLLDTGSPSIWVPSDRVDKSLWVGKNLLNLATATSLRVSGELFYQLYVSGDVGGLKATVNMDVSINAAINCGEF</sequence>
<evidence type="ECO:0000259" key="1">
    <source>
        <dbReference type="PROSITE" id="PS51767"/>
    </source>
</evidence>
<dbReference type="GO" id="GO:0004190">
    <property type="term" value="F:aspartic-type endopeptidase activity"/>
    <property type="evidence" value="ECO:0007669"/>
    <property type="project" value="InterPro"/>
</dbReference>